<organism evidence="2 3">
    <name type="scientific">Mycetomoellerius zeteki</name>
    <dbReference type="NCBI Taxonomy" id="64791"/>
    <lineage>
        <taxon>Eukaryota</taxon>
        <taxon>Metazoa</taxon>
        <taxon>Ecdysozoa</taxon>
        <taxon>Arthropoda</taxon>
        <taxon>Hexapoda</taxon>
        <taxon>Insecta</taxon>
        <taxon>Pterygota</taxon>
        <taxon>Neoptera</taxon>
        <taxon>Endopterygota</taxon>
        <taxon>Hymenoptera</taxon>
        <taxon>Apocrita</taxon>
        <taxon>Aculeata</taxon>
        <taxon>Formicoidea</taxon>
        <taxon>Formicidae</taxon>
        <taxon>Myrmicinae</taxon>
        <taxon>Mycetomoellerius</taxon>
    </lineage>
</organism>
<evidence type="ECO:0000313" key="2">
    <source>
        <dbReference type="EMBL" id="KYQ51588.1"/>
    </source>
</evidence>
<sequence length="256" mass="29540">METRPAKKICIRKFRRSWLDENIFKGWLAENDNKAWCKICNISLKCSRYNLSRHAESASHIDNVNSVNVEIDTSVEETELSHSDEVKRVKIKLSAFFAEHNIAFCTVDHLIPLLKNICVRSKAVQDVTLSRTKCTRIVKNVIAKISKFSVLIDKSTDISDTKLLCILVKYVSPVNKKVVTQLFALLPLDASNCSADNLYKVFKKYFAFYEHELHRATYPDVYLVEKVLRRKGDKVYVKWLGFDGSHNSWIHKNNVV</sequence>
<accession>A0A151WUT3</accession>
<name>A0A151WUT3_9HYME</name>
<dbReference type="PROSITE" id="PS50013">
    <property type="entry name" value="CHROMO_2"/>
    <property type="match status" value="1"/>
</dbReference>
<dbReference type="SUPFAM" id="SSF54160">
    <property type="entry name" value="Chromo domain-like"/>
    <property type="match status" value="1"/>
</dbReference>
<evidence type="ECO:0000259" key="1">
    <source>
        <dbReference type="PROSITE" id="PS50013"/>
    </source>
</evidence>
<dbReference type="Proteomes" id="UP000075809">
    <property type="component" value="Unassembled WGS sequence"/>
</dbReference>
<dbReference type="PANTHER" id="PTHR37162">
    <property type="entry name" value="HAT FAMILY DIMERISATION DOMAINCONTAINING PROTEIN-RELATED"/>
    <property type="match status" value="1"/>
</dbReference>
<keyword evidence="3" id="KW-1185">Reference proteome</keyword>
<protein>
    <recommendedName>
        <fullName evidence="1">Chromo domain-containing protein</fullName>
    </recommendedName>
</protein>
<dbReference type="GO" id="GO:0005694">
    <property type="term" value="C:chromosome"/>
    <property type="evidence" value="ECO:0007669"/>
    <property type="project" value="UniProtKB-ARBA"/>
</dbReference>
<dbReference type="InterPro" id="IPR000953">
    <property type="entry name" value="Chromo/chromo_shadow_dom"/>
</dbReference>
<reference evidence="2 3" key="1">
    <citation type="submission" date="2015-09" db="EMBL/GenBank/DDBJ databases">
        <title>Trachymyrmex zeteki WGS genome.</title>
        <authorList>
            <person name="Nygaard S."/>
            <person name="Hu H."/>
            <person name="Boomsma J."/>
            <person name="Zhang G."/>
        </authorList>
    </citation>
    <scope>NUCLEOTIDE SEQUENCE [LARGE SCALE GENOMIC DNA]</scope>
    <source>
        <strain evidence="2">Tzet28-1</strain>
        <tissue evidence="2">Whole body</tissue>
    </source>
</reference>
<dbReference type="EMBL" id="KQ982728">
    <property type="protein sequence ID" value="KYQ51588.1"/>
    <property type="molecule type" value="Genomic_DNA"/>
</dbReference>
<dbReference type="PANTHER" id="PTHR37162:SF1">
    <property type="entry name" value="BED-TYPE DOMAIN-CONTAINING PROTEIN"/>
    <property type="match status" value="1"/>
</dbReference>
<dbReference type="InterPro" id="IPR016197">
    <property type="entry name" value="Chromo-like_dom_sf"/>
</dbReference>
<evidence type="ECO:0000313" key="3">
    <source>
        <dbReference type="Proteomes" id="UP000075809"/>
    </source>
</evidence>
<dbReference type="CDD" id="cd00024">
    <property type="entry name" value="CD_CSD"/>
    <property type="match status" value="1"/>
</dbReference>
<dbReference type="AlphaFoldDB" id="A0A151WUT3"/>
<gene>
    <name evidence="2" type="ORF">ALC60_09309</name>
</gene>
<proteinExistence type="predicted"/>
<feature type="domain" description="Chromo" evidence="1">
    <location>
        <begin position="222"/>
        <end position="256"/>
    </location>
</feature>